<dbReference type="GO" id="GO:0038023">
    <property type="term" value="F:signaling receptor activity"/>
    <property type="evidence" value="ECO:0007669"/>
    <property type="project" value="InterPro"/>
</dbReference>
<comment type="similarity">
    <text evidence="2 14 15">Belongs to the TonB-dependent receptor family.</text>
</comment>
<dbReference type="Pfam" id="PF07715">
    <property type="entry name" value="Plug"/>
    <property type="match status" value="1"/>
</dbReference>
<keyword evidence="6 14" id="KW-0812">Transmembrane</keyword>
<reference evidence="19 20" key="1">
    <citation type="journal article" date="2015" name="Antonie Van Leeuwenhoek">
        <title>A phylogenomic and molecular marker based taxonomic framework for the order Xanthomonadales: proposal to transfer the families Algiphilaceae and Solimonadaceae to the order Nevskiales ord. nov. and to create a new family within the order Xanthomonadales, the family Rhodanobacteraceae fam. nov., containing the genus Rhodanobacter and its closest relatives.</title>
        <authorList>
            <person name="Naushad S."/>
            <person name="Adeolu M."/>
            <person name="Wong S."/>
            <person name="Sohail M."/>
            <person name="Schellhorn H.E."/>
            <person name="Gupta R.S."/>
        </authorList>
    </citation>
    <scope>NUCLEOTIDE SEQUENCE [LARGE SCALE GENOMIC DNA]</scope>
    <source>
        <strain evidence="19 20">DSM 16301</strain>
    </source>
</reference>
<sequence length="781" mass="84334">MAHIKSRKHPVTRNALSVATATLMTGLAMTHPALAADTPADVATTNTTTSPTGSANSPKNLAGVSVEASAVSDYKIDNLSSSKYTQPILDTTQTVTVISKDLFLQQGATTLTEALRNTPGVGTFYVGENGTTSTGDAIYMRGFDTSGSIFVDGVRDLGTISRDIFNTESVEVIKGPASTDNGRTAPTGAINMVSKQPELGNGVSATVAYGSADQRRATVDWNQVVSSTSAFRLNVMGQDFGVPGRDKVENNRWGVAPSFAFGLGTATRVYLDYMHIKQNNVPDGGVPTIGLPGYSSPDPKRPFLTDAPEVDSSNFYGTTADHDHVKADMFTARIEHDINDQMVFHNTFRWGRTTEDYLLTSFMGTAANLLTPNPNDPSTWTIARSNPTFKHQSNRIITDQANLTWNFQTGAITHNLSTGIELTQEKATTIGIVPLNGTTWPAANLYDPNWDVKGLIYGQNGAYTDGQTDTASAYVFDTLKFNEHWQVNSGVRMDHYNTDYSSVVACGAKNGPTCGTLPTGAPVPGLTTSVGDNLWNWKLGVLYKPMPNGSFYANYAVSAEPPGGNTLTFSSSTNSLDNPNLQPERARTYELGTKWELLDQRILLTGALYQTTVSNDLVQDPVTLLYYQIGKKRVQGVELSAVGKITENWAVTAGFTTMNASVLSGSAVAQDGSSDLAYTPKKAFTSWTSYLLPFGLTIGGGARYNGEMLRGTDGAIGTPAYTEAYWVFDAMASYPINKHFDLRLNLYNLFDKDYVAAVNKSGYRYTPGTPRSAMLTANIRF</sequence>
<keyword evidence="10 15" id="KW-0798">TonB box</keyword>
<evidence type="ECO:0000256" key="2">
    <source>
        <dbReference type="ARBA" id="ARBA00009810"/>
    </source>
</evidence>
<dbReference type="PANTHER" id="PTHR32552:SF89">
    <property type="entry name" value="CATECHOLATE SIDEROPHORE RECEPTOR FIU"/>
    <property type="match status" value="1"/>
</dbReference>
<organism evidence="19 20">
    <name type="scientific">Dyella japonica DSM 16301</name>
    <dbReference type="NCBI Taxonomy" id="1440762"/>
    <lineage>
        <taxon>Bacteria</taxon>
        <taxon>Pseudomonadati</taxon>
        <taxon>Pseudomonadota</taxon>
        <taxon>Gammaproteobacteria</taxon>
        <taxon>Lysobacterales</taxon>
        <taxon>Rhodanobacteraceae</taxon>
        <taxon>Dyella</taxon>
    </lineage>
</organism>
<dbReference type="InterPro" id="IPR012910">
    <property type="entry name" value="Plug_dom"/>
</dbReference>
<dbReference type="Gene3D" id="2.40.170.20">
    <property type="entry name" value="TonB-dependent receptor, beta-barrel domain"/>
    <property type="match status" value="1"/>
</dbReference>
<evidence type="ECO:0000256" key="14">
    <source>
        <dbReference type="PROSITE-ProRule" id="PRU01360"/>
    </source>
</evidence>
<dbReference type="PATRIC" id="fig|1440762.4.peg.917"/>
<evidence type="ECO:0000256" key="8">
    <source>
        <dbReference type="ARBA" id="ARBA00023004"/>
    </source>
</evidence>
<keyword evidence="8" id="KW-0408">Iron</keyword>
<dbReference type="AlphaFoldDB" id="A0A0G9H8N2"/>
<feature type="domain" description="TonB-dependent receptor-like beta-barrel" evidence="17">
    <location>
        <begin position="295"/>
        <end position="749"/>
    </location>
</feature>
<dbReference type="Pfam" id="PF00593">
    <property type="entry name" value="TonB_dep_Rec_b-barrel"/>
    <property type="match status" value="1"/>
</dbReference>
<dbReference type="InterPro" id="IPR010105">
    <property type="entry name" value="TonB_sidphr_rcpt"/>
</dbReference>
<keyword evidence="12 19" id="KW-0675">Receptor</keyword>
<dbReference type="PROSITE" id="PS52016">
    <property type="entry name" value="TONB_DEPENDENT_REC_3"/>
    <property type="match status" value="1"/>
</dbReference>
<evidence type="ECO:0000256" key="9">
    <source>
        <dbReference type="ARBA" id="ARBA00023065"/>
    </source>
</evidence>
<keyword evidence="4 14" id="KW-1134">Transmembrane beta strand</keyword>
<evidence type="ECO:0000256" key="5">
    <source>
        <dbReference type="ARBA" id="ARBA00022496"/>
    </source>
</evidence>
<feature type="domain" description="TonB-dependent receptor plug" evidence="18">
    <location>
        <begin position="88"/>
        <end position="189"/>
    </location>
</feature>
<feature type="chain" id="PRO_5002577211" evidence="16">
    <location>
        <begin position="36"/>
        <end position="781"/>
    </location>
</feature>
<dbReference type="NCBIfam" id="TIGR01783">
    <property type="entry name" value="TonB-siderophor"/>
    <property type="match status" value="1"/>
</dbReference>
<keyword evidence="5" id="KW-0410">Iron transport</keyword>
<dbReference type="PANTHER" id="PTHR32552">
    <property type="entry name" value="FERRICHROME IRON RECEPTOR-RELATED"/>
    <property type="match status" value="1"/>
</dbReference>
<dbReference type="OrthoDB" id="9790771at2"/>
<evidence type="ECO:0000259" key="17">
    <source>
        <dbReference type="Pfam" id="PF00593"/>
    </source>
</evidence>
<evidence type="ECO:0000256" key="13">
    <source>
        <dbReference type="ARBA" id="ARBA00023237"/>
    </source>
</evidence>
<evidence type="ECO:0000256" key="11">
    <source>
        <dbReference type="ARBA" id="ARBA00023136"/>
    </source>
</evidence>
<evidence type="ECO:0000256" key="10">
    <source>
        <dbReference type="ARBA" id="ARBA00023077"/>
    </source>
</evidence>
<dbReference type="InterPro" id="IPR039426">
    <property type="entry name" value="TonB-dep_rcpt-like"/>
</dbReference>
<dbReference type="STRING" id="1440762.Y882_00825"/>
<accession>A0A0G9H8N2</accession>
<dbReference type="SUPFAM" id="SSF56935">
    <property type="entry name" value="Porins"/>
    <property type="match status" value="1"/>
</dbReference>
<evidence type="ECO:0000256" key="15">
    <source>
        <dbReference type="RuleBase" id="RU003357"/>
    </source>
</evidence>
<protein>
    <submittedName>
        <fullName evidence="19">Catecholate siderophore receptor Fiu</fullName>
    </submittedName>
</protein>
<evidence type="ECO:0000259" key="18">
    <source>
        <dbReference type="Pfam" id="PF07715"/>
    </source>
</evidence>
<dbReference type="GO" id="GO:0009279">
    <property type="term" value="C:cell outer membrane"/>
    <property type="evidence" value="ECO:0007669"/>
    <property type="project" value="UniProtKB-SubCell"/>
</dbReference>
<dbReference type="NCBIfam" id="NF007349">
    <property type="entry name" value="PRK09840.1"/>
    <property type="match status" value="1"/>
</dbReference>
<proteinExistence type="inferred from homology"/>
<evidence type="ECO:0000256" key="7">
    <source>
        <dbReference type="ARBA" id="ARBA00022729"/>
    </source>
</evidence>
<feature type="signal peptide" evidence="16">
    <location>
        <begin position="1"/>
        <end position="35"/>
    </location>
</feature>
<evidence type="ECO:0000256" key="1">
    <source>
        <dbReference type="ARBA" id="ARBA00004571"/>
    </source>
</evidence>
<keyword evidence="13 14" id="KW-0998">Cell outer membrane</keyword>
<dbReference type="FunFam" id="2.170.130.10:FF:000001">
    <property type="entry name" value="Catecholate siderophore TonB-dependent receptor"/>
    <property type="match status" value="1"/>
</dbReference>
<dbReference type="GO" id="GO:0015344">
    <property type="term" value="F:siderophore uptake transmembrane transporter activity"/>
    <property type="evidence" value="ECO:0007669"/>
    <property type="project" value="TreeGrafter"/>
</dbReference>
<dbReference type="InterPro" id="IPR000531">
    <property type="entry name" value="Beta-barrel_TonB"/>
</dbReference>
<dbReference type="Gene3D" id="2.170.130.10">
    <property type="entry name" value="TonB-dependent receptor, plug domain"/>
    <property type="match status" value="1"/>
</dbReference>
<evidence type="ECO:0000256" key="6">
    <source>
        <dbReference type="ARBA" id="ARBA00022692"/>
    </source>
</evidence>
<comment type="subcellular location">
    <subcellularLocation>
        <location evidence="1 14">Cell outer membrane</location>
        <topology evidence="1 14">Multi-pass membrane protein</topology>
    </subcellularLocation>
</comment>
<evidence type="ECO:0000256" key="3">
    <source>
        <dbReference type="ARBA" id="ARBA00022448"/>
    </source>
</evidence>
<dbReference type="Proteomes" id="UP000035481">
    <property type="component" value="Unassembled WGS sequence"/>
</dbReference>
<dbReference type="GO" id="GO:0015891">
    <property type="term" value="P:siderophore transport"/>
    <property type="evidence" value="ECO:0007669"/>
    <property type="project" value="InterPro"/>
</dbReference>
<gene>
    <name evidence="19" type="ORF">Y882_00825</name>
</gene>
<evidence type="ECO:0000256" key="4">
    <source>
        <dbReference type="ARBA" id="ARBA00022452"/>
    </source>
</evidence>
<comment type="caution">
    <text evidence="19">The sequence shown here is derived from an EMBL/GenBank/DDBJ whole genome shotgun (WGS) entry which is preliminary data.</text>
</comment>
<evidence type="ECO:0000256" key="12">
    <source>
        <dbReference type="ARBA" id="ARBA00023170"/>
    </source>
</evidence>
<dbReference type="InterPro" id="IPR037066">
    <property type="entry name" value="Plug_dom_sf"/>
</dbReference>
<dbReference type="EMBL" id="JPLA01000002">
    <property type="protein sequence ID" value="KLD65973.1"/>
    <property type="molecule type" value="Genomic_DNA"/>
</dbReference>
<dbReference type="InterPro" id="IPR036942">
    <property type="entry name" value="Beta-barrel_TonB_sf"/>
</dbReference>
<name>A0A0G9H8N2_9GAMM</name>
<keyword evidence="7 16" id="KW-0732">Signal</keyword>
<dbReference type="RefSeq" id="WP_046969971.1">
    <property type="nucleotide sequence ID" value="NZ_JPLA01000002.1"/>
</dbReference>
<evidence type="ECO:0000313" key="20">
    <source>
        <dbReference type="Proteomes" id="UP000035481"/>
    </source>
</evidence>
<keyword evidence="11 14" id="KW-0472">Membrane</keyword>
<evidence type="ECO:0000313" key="19">
    <source>
        <dbReference type="EMBL" id="KLD65973.1"/>
    </source>
</evidence>
<keyword evidence="3 14" id="KW-0813">Transport</keyword>
<dbReference type="CDD" id="cd01347">
    <property type="entry name" value="ligand_gated_channel"/>
    <property type="match status" value="1"/>
</dbReference>
<keyword evidence="9" id="KW-0406">Ion transport</keyword>
<evidence type="ECO:0000256" key="16">
    <source>
        <dbReference type="SAM" id="SignalP"/>
    </source>
</evidence>